<dbReference type="EMBL" id="CABDVU010000002">
    <property type="protein sequence ID" value="VTN16523.1"/>
    <property type="molecule type" value="Genomic_DNA"/>
</dbReference>
<evidence type="ECO:0000313" key="5">
    <source>
        <dbReference type="Proteomes" id="UP000274346"/>
    </source>
</evidence>
<dbReference type="Proteomes" id="UP000274346">
    <property type="component" value="Chromosome"/>
</dbReference>
<accession>A0A3P8J184</accession>
<geneLocation type="plasmid" evidence="2 4">
    <name>2</name>
</geneLocation>
<gene>
    <name evidence="1" type="ORF">NCTC13098_04542</name>
    <name evidence="3" type="ORF">NCTC9185_07900</name>
    <name evidence="2" type="ORF">NCTC9997_00149</name>
</gene>
<evidence type="ECO:0000313" key="6">
    <source>
        <dbReference type="Proteomes" id="UP000339249"/>
    </source>
</evidence>
<proteinExistence type="predicted"/>
<protein>
    <submittedName>
        <fullName evidence="1">Uncharacterized protein</fullName>
    </submittedName>
</protein>
<organism evidence="1 5">
    <name type="scientific">Raoultella terrigena</name>
    <name type="common">Klebsiella terrigena</name>
    <dbReference type="NCBI Taxonomy" id="577"/>
    <lineage>
        <taxon>Bacteria</taxon>
        <taxon>Pseudomonadati</taxon>
        <taxon>Pseudomonadota</taxon>
        <taxon>Gammaproteobacteria</taxon>
        <taxon>Enterobacterales</taxon>
        <taxon>Enterobacteriaceae</taxon>
        <taxon>Klebsiella/Raoultella group</taxon>
        <taxon>Raoultella</taxon>
    </lineage>
</organism>
<dbReference type="Proteomes" id="UP000267630">
    <property type="component" value="Plasmid 2"/>
</dbReference>
<dbReference type="AlphaFoldDB" id="A0A3P8J184"/>
<dbReference type="EMBL" id="LR134252">
    <property type="protein sequence ID" value="VED42977.1"/>
    <property type="molecule type" value="Genomic_DNA"/>
</dbReference>
<sequence length="67" mass="7655">MNLLNPLFAFKNHHPLSFGSRGFDVCGNLLFCSRWYDLHPFENLRRKGVNEHGPVQMSGVSGKFFSV</sequence>
<dbReference type="Proteomes" id="UP000339249">
    <property type="component" value="Unassembled WGS sequence"/>
</dbReference>
<dbReference type="KEGG" id="rtg:NCTC13098_04542"/>
<name>A0A3P8J184_RAOTE</name>
<evidence type="ECO:0000313" key="3">
    <source>
        <dbReference type="EMBL" id="VTN16523.1"/>
    </source>
</evidence>
<keyword evidence="4" id="KW-1185">Reference proteome</keyword>
<evidence type="ECO:0000313" key="1">
    <source>
        <dbReference type="EMBL" id="VDR28159.1"/>
    </source>
</evidence>
<reference evidence="4 5" key="1">
    <citation type="submission" date="2018-12" db="EMBL/GenBank/DDBJ databases">
        <authorList>
            <consortium name="Pathogen Informatics"/>
        </authorList>
    </citation>
    <scope>NUCLEOTIDE SEQUENCE [LARGE SCALE GENOMIC DNA]</scope>
    <source>
        <strain evidence="1 5">NCTC13098</strain>
        <strain evidence="3 6">NCTC9185</strain>
        <strain evidence="2 4">NCTC9997</strain>
        <plasmid evidence="2 4">2</plasmid>
    </source>
</reference>
<evidence type="ECO:0000313" key="2">
    <source>
        <dbReference type="EMBL" id="VED42977.1"/>
    </source>
</evidence>
<keyword evidence="2" id="KW-0614">Plasmid</keyword>
<evidence type="ECO:0000313" key="4">
    <source>
        <dbReference type="Proteomes" id="UP000267630"/>
    </source>
</evidence>
<dbReference type="EMBL" id="LR131271">
    <property type="protein sequence ID" value="VDR28159.1"/>
    <property type="molecule type" value="Genomic_DNA"/>
</dbReference>